<comment type="caution">
    <text evidence="1">The sequence shown here is derived from an EMBL/GenBank/DDBJ whole genome shotgun (WGS) entry which is preliminary data.</text>
</comment>
<evidence type="ECO:0000313" key="2">
    <source>
        <dbReference type="Proteomes" id="UP000240259"/>
    </source>
</evidence>
<dbReference type="EMBL" id="PZJX01000058">
    <property type="protein sequence ID" value="PTE06785.1"/>
    <property type="molecule type" value="Genomic_DNA"/>
</dbReference>
<proteinExistence type="predicted"/>
<dbReference type="OrthoDB" id="8085742at2"/>
<evidence type="ECO:0000313" key="1">
    <source>
        <dbReference type="EMBL" id="PTE06785.1"/>
    </source>
</evidence>
<name>A0A2T4IME7_9HYPH</name>
<keyword evidence="2" id="KW-1185">Reference proteome</keyword>
<dbReference type="AlphaFoldDB" id="A0A2T4IME7"/>
<evidence type="ECO:0008006" key="3">
    <source>
        <dbReference type="Google" id="ProtNLM"/>
    </source>
</evidence>
<protein>
    <recommendedName>
        <fullName evidence="3">VanZ-like domain-containing protein</fullName>
    </recommendedName>
</protein>
<sequence length="98" mass="10696">MLGVAITLGHNKLDHAVAFAVLATTGYFAWPDSRGKLTCLLILTGAVIEVVQGLQMIGRDRDAWDWAADCVGMGLGLQIGNWMSNFTVALRYDKRKSL</sequence>
<accession>A0A2T4IME7</accession>
<reference evidence="1 2" key="1">
    <citation type="submission" date="2018-03" db="EMBL/GenBank/DDBJ databases">
        <title>Genome sequence of the symbiotic type strain Mesorhizobium helmanticense CSLC115NT isolated from Lotus corniculatus nodules.</title>
        <authorList>
            <person name="Sannazzaro A.I."/>
            <person name="Torres Tejerizo G.A."/>
            <person name="Dip D."/>
            <person name="Caballero M."/>
            <person name="Pistorio M."/>
            <person name="Estrella M.J."/>
        </authorList>
    </citation>
    <scope>NUCLEOTIDE SEQUENCE [LARGE SCALE GENOMIC DNA]</scope>
    <source>
        <strain evidence="1 2">CSLC115N</strain>
    </source>
</reference>
<dbReference type="Proteomes" id="UP000240259">
    <property type="component" value="Unassembled WGS sequence"/>
</dbReference>
<dbReference type="RefSeq" id="WP_107652705.1">
    <property type="nucleotide sequence ID" value="NZ_PZJX01000058.1"/>
</dbReference>
<organism evidence="1 2">
    <name type="scientific">Mesorhizobium helmanticense</name>
    <dbReference type="NCBI Taxonomy" id="1776423"/>
    <lineage>
        <taxon>Bacteria</taxon>
        <taxon>Pseudomonadati</taxon>
        <taxon>Pseudomonadota</taxon>
        <taxon>Alphaproteobacteria</taxon>
        <taxon>Hyphomicrobiales</taxon>
        <taxon>Phyllobacteriaceae</taxon>
        <taxon>Mesorhizobium</taxon>
    </lineage>
</organism>
<gene>
    <name evidence="1" type="ORF">C9427_30340</name>
</gene>